<accession>A0A4Z0Y850</accession>
<keyword evidence="2" id="KW-1185">Reference proteome</keyword>
<name>A0A4Z0Y850_9FIRM</name>
<sequence>MVFSATEELFRLSETYHPSLYQKGLLFIESAEFTRKSTSQNPRQAGGLCKP</sequence>
<evidence type="ECO:0000313" key="1">
    <source>
        <dbReference type="EMBL" id="TGJ75461.1"/>
    </source>
</evidence>
<protein>
    <submittedName>
        <fullName evidence="1">Uncharacterized protein</fullName>
    </submittedName>
</protein>
<organism evidence="1 2">
    <name type="scientific">Caproiciproducens galactitolivorans</name>
    <dbReference type="NCBI Taxonomy" id="642589"/>
    <lineage>
        <taxon>Bacteria</taxon>
        <taxon>Bacillati</taxon>
        <taxon>Bacillota</taxon>
        <taxon>Clostridia</taxon>
        <taxon>Eubacteriales</taxon>
        <taxon>Acutalibacteraceae</taxon>
        <taxon>Caproiciproducens</taxon>
    </lineage>
</organism>
<gene>
    <name evidence="1" type="ORF">CAGA_24100</name>
</gene>
<reference evidence="1 2" key="1">
    <citation type="submission" date="2019-04" db="EMBL/GenBank/DDBJ databases">
        <authorList>
            <person name="Poehlein A."/>
            <person name="Bengelsdorf F.R."/>
            <person name="Duerre P."/>
            <person name="Daniel R."/>
        </authorList>
    </citation>
    <scope>NUCLEOTIDE SEQUENCE [LARGE SCALE GENOMIC DNA]</scope>
    <source>
        <strain evidence="1 2">BS-1</strain>
    </source>
</reference>
<comment type="caution">
    <text evidence="1">The sequence shown here is derived from an EMBL/GenBank/DDBJ whole genome shotgun (WGS) entry which is preliminary data.</text>
</comment>
<dbReference type="EMBL" id="SRMQ01000017">
    <property type="protein sequence ID" value="TGJ75461.1"/>
    <property type="molecule type" value="Genomic_DNA"/>
</dbReference>
<dbReference type="AlphaFoldDB" id="A0A4Z0Y850"/>
<proteinExistence type="predicted"/>
<dbReference type="Proteomes" id="UP000297714">
    <property type="component" value="Unassembled WGS sequence"/>
</dbReference>
<evidence type="ECO:0000313" key="2">
    <source>
        <dbReference type="Proteomes" id="UP000297714"/>
    </source>
</evidence>